<dbReference type="Pfam" id="PF00042">
    <property type="entry name" value="Globin"/>
    <property type="match status" value="1"/>
</dbReference>
<feature type="region of interest" description="Disordered" evidence="1">
    <location>
        <begin position="512"/>
        <end position="583"/>
    </location>
</feature>
<dbReference type="PROSITE" id="PS01033">
    <property type="entry name" value="GLOBIN"/>
    <property type="match status" value="1"/>
</dbReference>
<dbReference type="InterPro" id="IPR000971">
    <property type="entry name" value="Globin"/>
</dbReference>
<dbReference type="GO" id="GO:0019825">
    <property type="term" value="F:oxygen binding"/>
    <property type="evidence" value="ECO:0007669"/>
    <property type="project" value="InterPro"/>
</dbReference>
<feature type="domain" description="Globin" evidence="2">
    <location>
        <begin position="122"/>
        <end position="271"/>
    </location>
</feature>
<sequence>MGNCPSSPPPTKLTLAEKRYRVSGLRRRSTRKTGNVTTTGCDMPFPRLMRHSSSRNTIQSEAHEDVPQNFPAEESEAKEYLEIDPRLVELYPQHTNAPEVAKPNSMFSVPSNSDINAANTILLTRTQRVLIENSWKKSRKTGADSVGARIFMSVITAQPDIKMLFELEKVPQGRLKYDPHFRKHAAVLTRAFDYIVKNLAYTDKLCHHFQALGRKHCQNHGRMIKPEYWDAFSEGITQSAIEESGYKCRETTMAWRSLVAFIVKQMRRGFDEEKSLRKRFSASLMGISSRNSGAYSNFGYGKSRSFRNMSEFRIASLSSLHTPAAYNRGRASSTISATNNIMENSEDQHKSVPSLMRHKPPPLNTLAPLCTVKVSPRSASWCTEQEAFNSEFGRLTVTDMGRTTPNLKYSMEEDDDPTPVGTRRNSALAEEYFTPPSSTRHQPASMQQQKRASMPNYAPYQTCSHAASGKSQTDLDCVQFRVYDEHGSLASTSAPVLEELQKPDEIQFRYDKPNEPITDWMGPKKERTPAAVSNFPPMPRRSFSVINSANLPGNKPKDFKGNPNANGQLRVNHDGSPRKMSAL</sequence>
<dbReference type="EMBL" id="JAKKPZ010000038">
    <property type="protein sequence ID" value="KAI1707925.1"/>
    <property type="molecule type" value="Genomic_DNA"/>
</dbReference>
<dbReference type="InterPro" id="IPR044399">
    <property type="entry name" value="Mb-like_M"/>
</dbReference>
<dbReference type="InterPro" id="IPR053341">
    <property type="entry name" value="Oxidative_stress_globin-like"/>
</dbReference>
<keyword evidence="4" id="KW-1185">Reference proteome</keyword>
<dbReference type="AlphaFoldDB" id="A0AAD4MV06"/>
<evidence type="ECO:0000256" key="1">
    <source>
        <dbReference type="SAM" id="MobiDB-lite"/>
    </source>
</evidence>
<dbReference type="CDD" id="cd01040">
    <property type="entry name" value="Mb-like"/>
    <property type="match status" value="1"/>
</dbReference>
<dbReference type="PANTHER" id="PTHR47768">
    <property type="entry name" value="GLOBIN RELATED-RELATED"/>
    <property type="match status" value="1"/>
</dbReference>
<protein>
    <submittedName>
        <fullName evidence="3">Globin domain-containing protein</fullName>
    </submittedName>
</protein>
<evidence type="ECO:0000313" key="3">
    <source>
        <dbReference type="EMBL" id="KAI1707925.1"/>
    </source>
</evidence>
<dbReference type="Gene3D" id="1.10.490.10">
    <property type="entry name" value="Globins"/>
    <property type="match status" value="1"/>
</dbReference>
<dbReference type="InterPro" id="IPR009050">
    <property type="entry name" value="Globin-like_sf"/>
</dbReference>
<dbReference type="Proteomes" id="UP001201812">
    <property type="component" value="Unassembled WGS sequence"/>
</dbReference>
<evidence type="ECO:0000313" key="4">
    <source>
        <dbReference type="Proteomes" id="UP001201812"/>
    </source>
</evidence>
<proteinExistence type="predicted"/>
<organism evidence="3 4">
    <name type="scientific">Ditylenchus destructor</name>
    <dbReference type="NCBI Taxonomy" id="166010"/>
    <lineage>
        <taxon>Eukaryota</taxon>
        <taxon>Metazoa</taxon>
        <taxon>Ecdysozoa</taxon>
        <taxon>Nematoda</taxon>
        <taxon>Chromadorea</taxon>
        <taxon>Rhabditida</taxon>
        <taxon>Tylenchina</taxon>
        <taxon>Tylenchomorpha</taxon>
        <taxon>Sphaerularioidea</taxon>
        <taxon>Anguinidae</taxon>
        <taxon>Anguininae</taxon>
        <taxon>Ditylenchus</taxon>
    </lineage>
</organism>
<dbReference type="InterPro" id="IPR012292">
    <property type="entry name" value="Globin/Proto"/>
</dbReference>
<evidence type="ECO:0000259" key="2">
    <source>
        <dbReference type="PROSITE" id="PS01033"/>
    </source>
</evidence>
<accession>A0AAD4MV06</accession>
<gene>
    <name evidence="3" type="ORF">DdX_12157</name>
</gene>
<dbReference type="SUPFAM" id="SSF46458">
    <property type="entry name" value="Globin-like"/>
    <property type="match status" value="1"/>
</dbReference>
<comment type="caution">
    <text evidence="3">The sequence shown here is derived from an EMBL/GenBank/DDBJ whole genome shotgun (WGS) entry which is preliminary data.</text>
</comment>
<dbReference type="PANTHER" id="PTHR47768:SF2">
    <property type="entry name" value="GLOBIN-RELATED"/>
    <property type="match status" value="1"/>
</dbReference>
<name>A0AAD4MV06_9BILA</name>
<reference evidence="3" key="1">
    <citation type="submission" date="2022-01" db="EMBL/GenBank/DDBJ databases">
        <title>Genome Sequence Resource for Two Populations of Ditylenchus destructor, the Migratory Endoparasitic Phytonematode.</title>
        <authorList>
            <person name="Zhang H."/>
            <person name="Lin R."/>
            <person name="Xie B."/>
        </authorList>
    </citation>
    <scope>NUCLEOTIDE SEQUENCE</scope>
    <source>
        <strain evidence="3">BazhouSP</strain>
    </source>
</reference>
<dbReference type="GO" id="GO:0020037">
    <property type="term" value="F:heme binding"/>
    <property type="evidence" value="ECO:0007669"/>
    <property type="project" value="InterPro"/>
</dbReference>